<dbReference type="AlphaFoldDB" id="A0A2W1N8W7"/>
<keyword evidence="2" id="KW-1185">Reference proteome</keyword>
<reference evidence="1" key="1">
    <citation type="submission" date="2018-06" db="EMBL/GenBank/DDBJ databases">
        <title>Paenibacillus xerothermodurans sp. nov. an extremely dry heat resistant spore forming bacterium isolated from the soil of Cape Canaveral, Florida.</title>
        <authorList>
            <person name="Seuylemezian A."/>
            <person name="Kaur N."/>
            <person name="Patil P."/>
            <person name="Patil P."/>
            <person name="Mayilraj S."/>
            <person name="Vaishampayan P."/>
        </authorList>
    </citation>
    <scope>NUCLEOTIDE SEQUENCE [LARGE SCALE GENOMIC DNA]</scope>
    <source>
        <strain evidence="1">ATCC 27380</strain>
    </source>
</reference>
<name>A0A2W1N8W7_PAEXE</name>
<comment type="caution">
    <text evidence="1">The sequence shown here is derived from an EMBL/GenBank/DDBJ whole genome shotgun (WGS) entry which is preliminary data.</text>
</comment>
<dbReference type="RefSeq" id="WP_089201326.1">
    <property type="nucleotide sequence ID" value="NZ_NHRJ02000015.1"/>
</dbReference>
<gene>
    <name evidence="1" type="ORF">CBW46_017855</name>
</gene>
<evidence type="ECO:0000313" key="2">
    <source>
        <dbReference type="Proteomes" id="UP000214746"/>
    </source>
</evidence>
<dbReference type="Proteomes" id="UP000214746">
    <property type="component" value="Unassembled WGS sequence"/>
</dbReference>
<protein>
    <submittedName>
        <fullName evidence="1">Uncharacterized protein</fullName>
    </submittedName>
</protein>
<sequence>MATIVRHTPTGRLYVLVGTGFGATHAVMPSVLGGSLFPTEKVQEIPVAAVSDSLGNIAWLYTRELQVVEVDGTAIGDYFSDNGSADPAASCSENAVEEVCPGCLFAVKRDAA</sequence>
<dbReference type="OrthoDB" id="2606895at2"/>
<dbReference type="EMBL" id="NHRJ02000015">
    <property type="protein sequence ID" value="PZE19581.1"/>
    <property type="molecule type" value="Genomic_DNA"/>
</dbReference>
<accession>A0A2W1N8W7</accession>
<organism evidence="1 2">
    <name type="scientific">Paenibacillus xerothermodurans</name>
    <dbReference type="NCBI Taxonomy" id="1977292"/>
    <lineage>
        <taxon>Bacteria</taxon>
        <taxon>Bacillati</taxon>
        <taxon>Bacillota</taxon>
        <taxon>Bacilli</taxon>
        <taxon>Bacillales</taxon>
        <taxon>Paenibacillaceae</taxon>
        <taxon>Paenibacillus</taxon>
    </lineage>
</organism>
<evidence type="ECO:0000313" key="1">
    <source>
        <dbReference type="EMBL" id="PZE19581.1"/>
    </source>
</evidence>
<proteinExistence type="predicted"/>